<proteinExistence type="predicted"/>
<protein>
    <submittedName>
        <fullName evidence="1">Uncharacterized protein</fullName>
    </submittedName>
</protein>
<dbReference type="EMBL" id="CM023486">
    <property type="protein sequence ID" value="KAH6928275.1"/>
    <property type="molecule type" value="Genomic_DNA"/>
</dbReference>
<keyword evidence="2" id="KW-1185">Reference proteome</keyword>
<gene>
    <name evidence="1" type="ORF">HPB50_013912</name>
</gene>
<evidence type="ECO:0000313" key="1">
    <source>
        <dbReference type="EMBL" id="KAH6928275.1"/>
    </source>
</evidence>
<reference evidence="1" key="1">
    <citation type="submission" date="2020-05" db="EMBL/GenBank/DDBJ databases">
        <title>Large-scale comparative analyses of tick genomes elucidate their genetic diversity and vector capacities.</title>
        <authorList>
            <person name="Jia N."/>
            <person name="Wang J."/>
            <person name="Shi W."/>
            <person name="Du L."/>
            <person name="Sun Y."/>
            <person name="Zhan W."/>
            <person name="Jiang J."/>
            <person name="Wang Q."/>
            <person name="Zhang B."/>
            <person name="Ji P."/>
            <person name="Sakyi L.B."/>
            <person name="Cui X."/>
            <person name="Yuan T."/>
            <person name="Jiang B."/>
            <person name="Yang W."/>
            <person name="Lam T.T.-Y."/>
            <person name="Chang Q."/>
            <person name="Ding S."/>
            <person name="Wang X."/>
            <person name="Zhu J."/>
            <person name="Ruan X."/>
            <person name="Zhao L."/>
            <person name="Wei J."/>
            <person name="Que T."/>
            <person name="Du C."/>
            <person name="Cheng J."/>
            <person name="Dai P."/>
            <person name="Han X."/>
            <person name="Huang E."/>
            <person name="Gao Y."/>
            <person name="Liu J."/>
            <person name="Shao H."/>
            <person name="Ye R."/>
            <person name="Li L."/>
            <person name="Wei W."/>
            <person name="Wang X."/>
            <person name="Wang C."/>
            <person name="Yang T."/>
            <person name="Huo Q."/>
            <person name="Li W."/>
            <person name="Guo W."/>
            <person name="Chen H."/>
            <person name="Zhou L."/>
            <person name="Ni X."/>
            <person name="Tian J."/>
            <person name="Zhou Y."/>
            <person name="Sheng Y."/>
            <person name="Liu T."/>
            <person name="Pan Y."/>
            <person name="Xia L."/>
            <person name="Li J."/>
            <person name="Zhao F."/>
            <person name="Cao W."/>
        </authorList>
    </citation>
    <scope>NUCLEOTIDE SEQUENCE</scope>
    <source>
        <strain evidence="1">Hyas-2018</strain>
    </source>
</reference>
<sequence length="446" mass="48525">MTPENQTHNAHLTSSVLLRQKAVLPDSSGPKEAITVGDGNVEALMKLVQEAVGVPNALGFMFGKKATMEEVIQHVNAYEEKAPAPHCRGHILHVGLMDILKHNPRQVTQVLGSKWQNSAGSLAICSVPEVTTRGTEVLAAAQQAHIQLQKWCKHTRHRLIDLRKGWSNQMMSKSGTRYSPEGLVFVANRISTEAQLFLSPSPLSHSPPSQSKAARSEAQRGLSKGQMQLQTDPTSPSSDATTTTANDSPTSGNIPMECSTRPASCVPLCSRAGQAPPNARYAGVPLRHNRCPHSHKQRTHVDSRGNPEHPGTCWGGVLKPLLENSNNCQIIKCIRDDPAHWGVEKEVLLMGDFNGHIQPLDGYQDANGSVMLQLAEELSLGVANLHNDCESVFTCIPYELKPDSAQGVVLRQPVLRRVGCPVGNSAAKHHARSSFGHRKHCRLVRS</sequence>
<dbReference type="Proteomes" id="UP000821845">
    <property type="component" value="Chromosome 6"/>
</dbReference>
<accession>A0ACB7S0W2</accession>
<evidence type="ECO:0000313" key="2">
    <source>
        <dbReference type="Proteomes" id="UP000821845"/>
    </source>
</evidence>
<organism evidence="1 2">
    <name type="scientific">Hyalomma asiaticum</name>
    <name type="common">Tick</name>
    <dbReference type="NCBI Taxonomy" id="266040"/>
    <lineage>
        <taxon>Eukaryota</taxon>
        <taxon>Metazoa</taxon>
        <taxon>Ecdysozoa</taxon>
        <taxon>Arthropoda</taxon>
        <taxon>Chelicerata</taxon>
        <taxon>Arachnida</taxon>
        <taxon>Acari</taxon>
        <taxon>Parasitiformes</taxon>
        <taxon>Ixodida</taxon>
        <taxon>Ixodoidea</taxon>
        <taxon>Ixodidae</taxon>
        <taxon>Hyalomminae</taxon>
        <taxon>Hyalomma</taxon>
    </lineage>
</organism>
<name>A0ACB7S0W2_HYAAI</name>
<comment type="caution">
    <text evidence="1">The sequence shown here is derived from an EMBL/GenBank/DDBJ whole genome shotgun (WGS) entry which is preliminary data.</text>
</comment>